<dbReference type="InterPro" id="IPR016197">
    <property type="entry name" value="Chromo-like_dom_sf"/>
</dbReference>
<evidence type="ECO:0008006" key="4">
    <source>
        <dbReference type="Google" id="ProtNLM"/>
    </source>
</evidence>
<dbReference type="HOGENOM" id="CLU_2188701_0_0_1"/>
<dbReference type="EMBL" id="CM000853">
    <property type="protein sequence ID" value="KRG92072.1"/>
    <property type="molecule type" value="Genomic_DNA"/>
</dbReference>
<dbReference type="InParanoid" id="K7N4E3"/>
<dbReference type="EnsemblPlants" id="KRG92072">
    <property type="protein sequence ID" value="KRG92072"/>
    <property type="gene ID" value="GLYMA_20G189400"/>
</dbReference>
<dbReference type="AlphaFoldDB" id="K7N4E3"/>
<reference evidence="1 2" key="1">
    <citation type="journal article" date="2010" name="Nature">
        <title>Genome sequence of the palaeopolyploid soybean.</title>
        <authorList>
            <person name="Schmutz J."/>
            <person name="Cannon S.B."/>
            <person name="Schlueter J."/>
            <person name="Ma J."/>
            <person name="Mitros T."/>
            <person name="Nelson W."/>
            <person name="Hyten D.L."/>
            <person name="Song Q."/>
            <person name="Thelen J.J."/>
            <person name="Cheng J."/>
            <person name="Xu D."/>
            <person name="Hellsten U."/>
            <person name="May G.D."/>
            <person name="Yu Y."/>
            <person name="Sakurai T."/>
            <person name="Umezawa T."/>
            <person name="Bhattacharyya M.K."/>
            <person name="Sandhu D."/>
            <person name="Valliyodan B."/>
            <person name="Lindquist E."/>
            <person name="Peto M."/>
            <person name="Grant D."/>
            <person name="Shu S."/>
            <person name="Goodstein D."/>
            <person name="Barry K."/>
            <person name="Futrell-Griggs M."/>
            <person name="Abernathy B."/>
            <person name="Du J."/>
            <person name="Tian Z."/>
            <person name="Zhu L."/>
            <person name="Gill N."/>
            <person name="Joshi T."/>
            <person name="Libault M."/>
            <person name="Sethuraman A."/>
            <person name="Zhang X.-C."/>
            <person name="Shinozaki K."/>
            <person name="Nguyen H.T."/>
            <person name="Wing R.A."/>
            <person name="Cregan P."/>
            <person name="Specht J."/>
            <person name="Grimwood J."/>
            <person name="Rokhsar D."/>
            <person name="Stacey G."/>
            <person name="Shoemaker R.C."/>
            <person name="Jackson S.A."/>
        </authorList>
    </citation>
    <scope>NUCLEOTIDE SEQUENCE [LARGE SCALE GENOMIC DNA]</scope>
    <source>
        <strain evidence="2">cv. Williams 82</strain>
        <tissue evidence="1">Callus</tissue>
    </source>
</reference>
<organism evidence="2">
    <name type="scientific">Glycine max</name>
    <name type="common">Soybean</name>
    <name type="synonym">Glycine hispida</name>
    <dbReference type="NCBI Taxonomy" id="3847"/>
    <lineage>
        <taxon>Eukaryota</taxon>
        <taxon>Viridiplantae</taxon>
        <taxon>Streptophyta</taxon>
        <taxon>Embryophyta</taxon>
        <taxon>Tracheophyta</taxon>
        <taxon>Spermatophyta</taxon>
        <taxon>Magnoliopsida</taxon>
        <taxon>eudicotyledons</taxon>
        <taxon>Gunneridae</taxon>
        <taxon>Pentapetalae</taxon>
        <taxon>rosids</taxon>
        <taxon>fabids</taxon>
        <taxon>Fabales</taxon>
        <taxon>Fabaceae</taxon>
        <taxon>Papilionoideae</taxon>
        <taxon>50 kb inversion clade</taxon>
        <taxon>NPAAA clade</taxon>
        <taxon>indigoferoid/millettioid clade</taxon>
        <taxon>Phaseoleae</taxon>
        <taxon>Glycine</taxon>
        <taxon>Glycine subgen. Soja</taxon>
    </lineage>
</organism>
<dbReference type="SUPFAM" id="SSF54160">
    <property type="entry name" value="Chromo domain-like"/>
    <property type="match status" value="1"/>
</dbReference>
<keyword evidence="3" id="KW-1185">Reference proteome</keyword>
<proteinExistence type="predicted"/>
<sequence length="109" mass="11884">MGAGYVRPGAAKVLLDLGADPEVADEHGRMALDLVREILMVTPKGNPMQFGLRIGLEGAVFEYAEVQEILERRGKGENLEYLVRWKDGANEWVGEVCGGGFGEILPGWP</sequence>
<evidence type="ECO:0000313" key="1">
    <source>
        <dbReference type="EMBL" id="KRG92072.1"/>
    </source>
</evidence>
<dbReference type="Proteomes" id="UP000008827">
    <property type="component" value="Chromosome 20"/>
</dbReference>
<reference evidence="1" key="3">
    <citation type="submission" date="2018-07" db="EMBL/GenBank/DDBJ databases">
        <title>WGS assembly of Glycine max.</title>
        <authorList>
            <person name="Schmutz J."/>
            <person name="Cannon S."/>
            <person name="Schlueter J."/>
            <person name="Ma J."/>
            <person name="Mitros T."/>
            <person name="Nelson W."/>
            <person name="Hyten D."/>
            <person name="Song Q."/>
            <person name="Thelen J."/>
            <person name="Cheng J."/>
            <person name="Xu D."/>
            <person name="Hellsten U."/>
            <person name="May G."/>
            <person name="Yu Y."/>
            <person name="Sakurai T."/>
            <person name="Umezawa T."/>
            <person name="Bhattacharyya M."/>
            <person name="Sandhu D."/>
            <person name="Valliyodan B."/>
            <person name="Lindquist E."/>
            <person name="Peto M."/>
            <person name="Grant D."/>
            <person name="Shu S."/>
            <person name="Goodstein D."/>
            <person name="Barry K."/>
            <person name="Futrell-Griggs M."/>
            <person name="Abernathy B."/>
            <person name="Du J."/>
            <person name="Tian Z."/>
            <person name="Zhu L."/>
            <person name="Gill N."/>
            <person name="Joshi T."/>
            <person name="Libault M."/>
            <person name="Sethuraman A."/>
            <person name="Zhang X."/>
            <person name="Shinozaki K."/>
            <person name="Nguyen H."/>
            <person name="Wing R."/>
            <person name="Cregan P."/>
            <person name="Specht J."/>
            <person name="Grimwood J."/>
            <person name="Rokhsar D."/>
            <person name="Stacey G."/>
            <person name="Shoemaker R."/>
            <person name="Jackson S."/>
        </authorList>
    </citation>
    <scope>NUCLEOTIDE SEQUENCE</scope>
    <source>
        <tissue evidence="1">Callus</tissue>
    </source>
</reference>
<evidence type="ECO:0000313" key="3">
    <source>
        <dbReference type="Proteomes" id="UP000008827"/>
    </source>
</evidence>
<dbReference type="STRING" id="3847.K7N4E3"/>
<dbReference type="PaxDb" id="3847-GLYMA20G33071.1"/>
<evidence type="ECO:0000313" key="2">
    <source>
        <dbReference type="EnsemblPlants" id="KRG92072"/>
    </source>
</evidence>
<dbReference type="eggNOG" id="KOG0504">
    <property type="taxonomic scope" value="Eukaryota"/>
</dbReference>
<gene>
    <name evidence="1" type="ORF">GLYMA_20G189400</name>
</gene>
<dbReference type="SMR" id="K7N4E3"/>
<dbReference type="Gramene" id="KRG92072">
    <property type="protein sequence ID" value="KRG92072"/>
    <property type="gene ID" value="GLYMA_20G189400"/>
</dbReference>
<accession>K7N4E3</accession>
<reference evidence="2" key="2">
    <citation type="submission" date="2018-02" db="UniProtKB">
        <authorList>
            <consortium name="EnsemblPlants"/>
        </authorList>
    </citation>
    <scope>IDENTIFICATION</scope>
    <source>
        <strain evidence="2">Williams 82</strain>
    </source>
</reference>
<protein>
    <recommendedName>
        <fullName evidence="4">Chromo domain-containing protein</fullName>
    </recommendedName>
</protein>
<dbReference type="Gene3D" id="2.40.50.40">
    <property type="match status" value="1"/>
</dbReference>
<name>K7N4E3_SOYBN</name>